<feature type="domain" description="Flagellar motor switch protein FliN-like C-terminal" evidence="2">
    <location>
        <begin position="266"/>
        <end position="333"/>
    </location>
</feature>
<proteinExistence type="inferred from homology"/>
<dbReference type="PANTHER" id="PTHR30034:SF6">
    <property type="entry name" value="YOP PROTEINS TRANSLOCATION PROTEIN Q"/>
    <property type="match status" value="1"/>
</dbReference>
<organism evidence="3 4">
    <name type="scientific">Rhizobium paknamense</name>
    <dbReference type="NCBI Taxonomy" id="1206817"/>
    <lineage>
        <taxon>Bacteria</taxon>
        <taxon>Pseudomonadati</taxon>
        <taxon>Pseudomonadota</taxon>
        <taxon>Alphaproteobacteria</taxon>
        <taxon>Hyphomicrobiales</taxon>
        <taxon>Rhizobiaceae</taxon>
        <taxon>Rhizobium/Agrobacterium group</taxon>
        <taxon>Rhizobium</taxon>
    </lineage>
</organism>
<dbReference type="SUPFAM" id="SSF101801">
    <property type="entry name" value="Surface presentation of antigens (SPOA)"/>
    <property type="match status" value="1"/>
</dbReference>
<name>A0ABU0IDT0_9HYPH</name>
<dbReference type="InterPro" id="IPR036429">
    <property type="entry name" value="SpoA-like_sf"/>
</dbReference>
<dbReference type="NCBIfam" id="TIGR02551">
    <property type="entry name" value="SpaO_YscQ"/>
    <property type="match status" value="1"/>
</dbReference>
<comment type="caution">
    <text evidence="3">The sequence shown here is derived from an EMBL/GenBank/DDBJ whole genome shotgun (WGS) entry which is preliminary data.</text>
</comment>
<dbReference type="PANTHER" id="PTHR30034">
    <property type="entry name" value="FLAGELLAR MOTOR SWITCH PROTEIN FLIM"/>
    <property type="match status" value="1"/>
</dbReference>
<evidence type="ECO:0000259" key="2">
    <source>
        <dbReference type="Pfam" id="PF01052"/>
    </source>
</evidence>
<dbReference type="Pfam" id="PF01052">
    <property type="entry name" value="FliMN_C"/>
    <property type="match status" value="1"/>
</dbReference>
<sequence>MTIQTSAQDLLFSRKRPGLGFGGCEPVSFGTGRLALTLRPMAADMAAAKISDPVFLHLSYAGRLQPLCFSAGTLKLMVQRLEPMLAWERLPPEGMAAVVEHLFAGVFEAAENQCGQPLALLAITSEAPADFMPNWGFDISWNGLTAHAALKADAEVHASLLRWAALLPRRSLRHLPAWVAIRRASAEVTLSQIRALKPGDGILLGLQSPDMAVAVTEERYAAHCIIRSEGAVLGERLLAPILGSKRHFMANDLDDTDVNDKQISGLSDIPIRLVFEAGRLELPLRDLESLGEGHVFPLERPLTDAVDIVANGHVIGRGEMIMVDGLSAVRVTALQR</sequence>
<dbReference type="Gene3D" id="2.30.330.10">
    <property type="entry name" value="SpoA-like"/>
    <property type="match status" value="1"/>
</dbReference>
<reference evidence="3 4" key="1">
    <citation type="submission" date="2023-07" db="EMBL/GenBank/DDBJ databases">
        <title>Genomic Encyclopedia of Type Strains, Phase IV (KMG-IV): sequencing the most valuable type-strain genomes for metagenomic binning, comparative biology and taxonomic classification.</title>
        <authorList>
            <person name="Goeker M."/>
        </authorList>
    </citation>
    <scope>NUCLEOTIDE SEQUENCE [LARGE SCALE GENOMIC DNA]</scope>
    <source>
        <strain evidence="3 4">DSM 100301</strain>
    </source>
</reference>
<keyword evidence="4" id="KW-1185">Reference proteome</keyword>
<dbReference type="PRINTS" id="PR00956">
    <property type="entry name" value="FLGMOTORFLIN"/>
</dbReference>
<dbReference type="InterPro" id="IPR013385">
    <property type="entry name" value="T3SS_SpaO/YscQ/SpaO"/>
</dbReference>
<dbReference type="InterPro" id="IPR001172">
    <property type="entry name" value="FliN_T3SS_HrcQb"/>
</dbReference>
<dbReference type="Proteomes" id="UP001235269">
    <property type="component" value="Unassembled WGS sequence"/>
</dbReference>
<dbReference type="InterPro" id="IPR001543">
    <property type="entry name" value="FliN-like_C"/>
</dbReference>
<comment type="similarity">
    <text evidence="1">Belongs to the FliN/MopA/SpaO family.</text>
</comment>
<evidence type="ECO:0000256" key="1">
    <source>
        <dbReference type="ARBA" id="ARBA00009226"/>
    </source>
</evidence>
<evidence type="ECO:0000313" key="3">
    <source>
        <dbReference type="EMBL" id="MDQ0456387.1"/>
    </source>
</evidence>
<accession>A0ABU0IDT0</accession>
<dbReference type="RefSeq" id="WP_307158584.1">
    <property type="nucleotide sequence ID" value="NZ_JAUSWH010000008.1"/>
</dbReference>
<evidence type="ECO:0000313" key="4">
    <source>
        <dbReference type="Proteomes" id="UP001235269"/>
    </source>
</evidence>
<protein>
    <submittedName>
        <fullName evidence="3">Type III secretion protein Q</fullName>
    </submittedName>
</protein>
<dbReference type="EMBL" id="JAUSWH010000008">
    <property type="protein sequence ID" value="MDQ0456387.1"/>
    <property type="molecule type" value="Genomic_DNA"/>
</dbReference>
<gene>
    <name evidence="3" type="ORF">QO005_002728</name>
</gene>